<evidence type="ECO:0000313" key="1">
    <source>
        <dbReference type="EMBL" id="AKS41562.1"/>
    </source>
</evidence>
<dbReference type="GO" id="GO:0051920">
    <property type="term" value="F:peroxiredoxin activity"/>
    <property type="evidence" value="ECO:0007669"/>
    <property type="project" value="InterPro"/>
</dbReference>
<proteinExistence type="predicted"/>
<dbReference type="STRING" id="1579979.WM2015_1188"/>
<dbReference type="InterPro" id="IPR029032">
    <property type="entry name" value="AhpD-like"/>
</dbReference>
<evidence type="ECO:0000313" key="2">
    <source>
        <dbReference type="Proteomes" id="UP000066624"/>
    </source>
</evidence>
<dbReference type="Gene3D" id="1.20.1290.10">
    <property type="entry name" value="AhpD-like"/>
    <property type="match status" value="1"/>
</dbReference>
<dbReference type="InterPro" id="IPR004675">
    <property type="entry name" value="AhpD_core"/>
</dbReference>
<accession>A0A0K0XVA9</accession>
<dbReference type="PANTHER" id="PTHR33930">
    <property type="entry name" value="ALKYL HYDROPEROXIDE REDUCTASE AHPD"/>
    <property type="match status" value="1"/>
</dbReference>
<dbReference type="NCBIfam" id="TIGR00778">
    <property type="entry name" value="ahpD_dom"/>
    <property type="match status" value="1"/>
</dbReference>
<organism evidence="1 2">
    <name type="scientific">Wenzhouxiangella marina</name>
    <dbReference type="NCBI Taxonomy" id="1579979"/>
    <lineage>
        <taxon>Bacteria</taxon>
        <taxon>Pseudomonadati</taxon>
        <taxon>Pseudomonadota</taxon>
        <taxon>Gammaproteobacteria</taxon>
        <taxon>Chromatiales</taxon>
        <taxon>Wenzhouxiangellaceae</taxon>
        <taxon>Wenzhouxiangella</taxon>
    </lineage>
</organism>
<name>A0A0K0XVA9_9GAMM</name>
<dbReference type="AlphaFoldDB" id="A0A0K0XVA9"/>
<dbReference type="Pfam" id="PF02627">
    <property type="entry name" value="CMD"/>
    <property type="match status" value="1"/>
</dbReference>
<protein>
    <submittedName>
        <fullName evidence="1">Carboxymuconolactone decarboxylase family protein</fullName>
    </submittedName>
</protein>
<dbReference type="InterPro" id="IPR003779">
    <property type="entry name" value="CMD-like"/>
</dbReference>
<sequence>MADKTFPERYAALGAMMERLGGEIPATMGAFGQLHEAAAADGALSAKTKELIALGIAITVRCDGCIAYHVHDAMQAGASHAEIVETIGVAILMGGGPSVVYGTEALRALEQFEAAA</sequence>
<dbReference type="PATRIC" id="fig|1579979.3.peg.1217"/>
<dbReference type="KEGG" id="wma:WM2015_1188"/>
<dbReference type="SUPFAM" id="SSF69118">
    <property type="entry name" value="AhpD-like"/>
    <property type="match status" value="1"/>
</dbReference>
<dbReference type="Proteomes" id="UP000066624">
    <property type="component" value="Chromosome"/>
</dbReference>
<dbReference type="PANTHER" id="PTHR33930:SF2">
    <property type="entry name" value="BLR3452 PROTEIN"/>
    <property type="match status" value="1"/>
</dbReference>
<dbReference type="EMBL" id="CP012154">
    <property type="protein sequence ID" value="AKS41562.1"/>
    <property type="molecule type" value="Genomic_DNA"/>
</dbReference>
<reference evidence="1 2" key="1">
    <citation type="submission" date="2015-07" db="EMBL/GenBank/DDBJ databases">
        <authorList>
            <person name="Noorani M."/>
        </authorList>
    </citation>
    <scope>NUCLEOTIDE SEQUENCE [LARGE SCALE GENOMIC DNA]</scope>
    <source>
        <strain evidence="1 2">KCTC 42284</strain>
    </source>
</reference>
<dbReference type="RefSeq" id="WP_049726992.1">
    <property type="nucleotide sequence ID" value="NZ_CP012154.1"/>
</dbReference>
<keyword evidence="2" id="KW-1185">Reference proteome</keyword>
<gene>
    <name evidence="1" type="ORF">WM2015_1188</name>
</gene>